<dbReference type="EMBL" id="CP060783">
    <property type="protein sequence ID" value="QNP48897.1"/>
    <property type="molecule type" value="Genomic_DNA"/>
</dbReference>
<proteinExistence type="predicted"/>
<name>A0A7H0GKT1_9BURK</name>
<keyword evidence="1" id="KW-0732">Signal</keyword>
<dbReference type="RefSeq" id="WP_187724489.1">
    <property type="nucleotide sequence ID" value="NZ_CP060783.1"/>
</dbReference>
<organism evidence="2 3">
    <name type="scientific">Diaphorobacter aerolatus</name>
    <dbReference type="NCBI Taxonomy" id="1288495"/>
    <lineage>
        <taxon>Bacteria</taxon>
        <taxon>Pseudomonadati</taxon>
        <taxon>Pseudomonadota</taxon>
        <taxon>Betaproteobacteria</taxon>
        <taxon>Burkholderiales</taxon>
        <taxon>Comamonadaceae</taxon>
        <taxon>Diaphorobacter</taxon>
    </lineage>
</organism>
<feature type="signal peptide" evidence="1">
    <location>
        <begin position="1"/>
        <end position="25"/>
    </location>
</feature>
<dbReference type="Proteomes" id="UP000516028">
    <property type="component" value="Chromosome"/>
</dbReference>
<evidence type="ECO:0000313" key="3">
    <source>
        <dbReference type="Proteomes" id="UP000516028"/>
    </source>
</evidence>
<gene>
    <name evidence="2" type="ORF">H9K75_01455</name>
</gene>
<keyword evidence="3" id="KW-1185">Reference proteome</keyword>
<evidence type="ECO:0000313" key="2">
    <source>
        <dbReference type="EMBL" id="QNP48897.1"/>
    </source>
</evidence>
<dbReference type="AlphaFoldDB" id="A0A7H0GKT1"/>
<evidence type="ECO:0008006" key="4">
    <source>
        <dbReference type="Google" id="ProtNLM"/>
    </source>
</evidence>
<evidence type="ECO:0000256" key="1">
    <source>
        <dbReference type="SAM" id="SignalP"/>
    </source>
</evidence>
<feature type="chain" id="PRO_5029014997" description="PASTA domain-containing protein" evidence="1">
    <location>
        <begin position="26"/>
        <end position="143"/>
    </location>
</feature>
<sequence>MNHRTGGYLLMATAICLAAPVCALAQAPGEDPIVLNKEVKVQMLPLNQNRTSNPIDYTNGIPAWQQAKLSRYTAKAFSADTTGIYTEKDVVQTVKTQGGKVTCAQSVGSTTAASATTGAAKGQVSPNGDQVVVLRGDMVNVCF</sequence>
<reference evidence="2 3" key="1">
    <citation type="submission" date="2020-08" db="EMBL/GenBank/DDBJ databases">
        <title>Genome sequence of Diaphorobacter aerolatus KACC 16536T.</title>
        <authorList>
            <person name="Hyun D.-W."/>
            <person name="Bae J.-W."/>
        </authorList>
    </citation>
    <scope>NUCLEOTIDE SEQUENCE [LARGE SCALE GENOMIC DNA]</scope>
    <source>
        <strain evidence="2 3">KACC 16536</strain>
    </source>
</reference>
<accession>A0A7H0GKT1</accession>
<dbReference type="KEGG" id="daer:H9K75_01455"/>
<protein>
    <recommendedName>
        <fullName evidence="4">PASTA domain-containing protein</fullName>
    </recommendedName>
</protein>